<dbReference type="GO" id="GO:0000030">
    <property type="term" value="F:mannosyltransferase activity"/>
    <property type="evidence" value="ECO:0007669"/>
    <property type="project" value="TreeGrafter"/>
</dbReference>
<evidence type="ECO:0000313" key="2">
    <source>
        <dbReference type="EMBL" id="SVB92682.1"/>
    </source>
</evidence>
<protein>
    <recommendedName>
        <fullName evidence="3">Glycosyltransferase RgtA/B/C/D-like domain-containing protein</fullName>
    </recommendedName>
</protein>
<evidence type="ECO:0008006" key="3">
    <source>
        <dbReference type="Google" id="ProtNLM"/>
    </source>
</evidence>
<keyword evidence="1" id="KW-1133">Transmembrane helix</keyword>
<dbReference type="PANTHER" id="PTHR44216">
    <property type="entry name" value="PROTEIN O-MANNOSYL-TRANSFERASE TMTC2"/>
    <property type="match status" value="1"/>
</dbReference>
<feature type="non-terminal residue" evidence="2">
    <location>
        <position position="216"/>
    </location>
</feature>
<feature type="transmembrane region" description="Helical" evidence="1">
    <location>
        <begin position="69"/>
        <end position="89"/>
    </location>
</feature>
<feature type="transmembrane region" description="Helical" evidence="1">
    <location>
        <begin position="101"/>
        <end position="121"/>
    </location>
</feature>
<dbReference type="AlphaFoldDB" id="A0A382I028"/>
<dbReference type="GO" id="GO:0005789">
    <property type="term" value="C:endoplasmic reticulum membrane"/>
    <property type="evidence" value="ECO:0007669"/>
    <property type="project" value="TreeGrafter"/>
</dbReference>
<evidence type="ECO:0000256" key="1">
    <source>
        <dbReference type="SAM" id="Phobius"/>
    </source>
</evidence>
<dbReference type="EMBL" id="UINC01064219">
    <property type="protein sequence ID" value="SVB92682.1"/>
    <property type="molecule type" value="Genomic_DNA"/>
</dbReference>
<feature type="transmembrane region" description="Helical" evidence="1">
    <location>
        <begin position="173"/>
        <end position="198"/>
    </location>
</feature>
<reference evidence="2" key="1">
    <citation type="submission" date="2018-05" db="EMBL/GenBank/DDBJ databases">
        <authorList>
            <person name="Lanie J.A."/>
            <person name="Ng W.-L."/>
            <person name="Kazmierczak K.M."/>
            <person name="Andrzejewski T.M."/>
            <person name="Davidsen T.M."/>
            <person name="Wayne K.J."/>
            <person name="Tettelin H."/>
            <person name="Glass J.I."/>
            <person name="Rusch D."/>
            <person name="Podicherti R."/>
            <person name="Tsui H.-C.T."/>
            <person name="Winkler M.E."/>
        </authorList>
    </citation>
    <scope>NUCLEOTIDE SEQUENCE</scope>
</reference>
<organism evidence="2">
    <name type="scientific">marine metagenome</name>
    <dbReference type="NCBI Taxonomy" id="408172"/>
    <lineage>
        <taxon>unclassified sequences</taxon>
        <taxon>metagenomes</taxon>
        <taxon>ecological metagenomes</taxon>
    </lineage>
</organism>
<sequence>MICICGIIVFFVTVHSPFLYDDAHAIEDNPYIKNLSKFQQVVGFQNIFNRSILLFTFSVNHAIGQVDVFGYHLINIILHLCVAISLYFLTFEILKIEKTELALKFKNLPLVVSLFHIFHPINVESVTYLSSRSSVLATLFYLLSLYIFIRFINLKERQNGKWKKIHYPLIAILLFYLGLGTKEIIVTMPILAILYLWIRSPTKSFNKFLPELAIVL</sequence>
<dbReference type="PANTHER" id="PTHR44216:SF3">
    <property type="entry name" value="PROTEIN O-MANNOSYL-TRANSFERASE TMTC2"/>
    <property type="match status" value="1"/>
</dbReference>
<dbReference type="InterPro" id="IPR052384">
    <property type="entry name" value="TMTC_O-mannosyltransferase"/>
</dbReference>
<dbReference type="GO" id="GO:0035269">
    <property type="term" value="P:protein O-linked glycosylation via mannose"/>
    <property type="evidence" value="ECO:0007669"/>
    <property type="project" value="TreeGrafter"/>
</dbReference>
<keyword evidence="1" id="KW-0472">Membrane</keyword>
<keyword evidence="1" id="KW-0812">Transmembrane</keyword>
<proteinExistence type="predicted"/>
<accession>A0A382I028</accession>
<feature type="transmembrane region" description="Helical" evidence="1">
    <location>
        <begin position="133"/>
        <end position="152"/>
    </location>
</feature>
<gene>
    <name evidence="2" type="ORF">METZ01_LOCUS245536</name>
</gene>
<name>A0A382I028_9ZZZZ</name>